<dbReference type="SUPFAM" id="SSF48452">
    <property type="entry name" value="TPR-like"/>
    <property type="match status" value="1"/>
</dbReference>
<dbReference type="EMBL" id="VULQ01000006">
    <property type="protein sequence ID" value="MSS78062.1"/>
    <property type="molecule type" value="Genomic_DNA"/>
</dbReference>
<dbReference type="SMART" id="SM00028">
    <property type="entry name" value="TPR"/>
    <property type="match status" value="3"/>
</dbReference>
<dbReference type="Proteomes" id="UP000441925">
    <property type="component" value="Unassembled WGS sequence"/>
</dbReference>
<evidence type="ECO:0000256" key="2">
    <source>
        <dbReference type="ARBA" id="ARBA00022803"/>
    </source>
</evidence>
<evidence type="ECO:0000313" key="5">
    <source>
        <dbReference type="Proteomes" id="UP000441925"/>
    </source>
</evidence>
<dbReference type="InterPro" id="IPR011990">
    <property type="entry name" value="TPR-like_helical_dom_sf"/>
</dbReference>
<dbReference type="RefSeq" id="WP_154540813.1">
    <property type="nucleotide sequence ID" value="NZ_VULQ01000006.1"/>
</dbReference>
<organism evidence="4 5">
    <name type="scientific">Anaerococcus porci</name>
    <dbReference type="NCBI Taxonomy" id="2652269"/>
    <lineage>
        <taxon>Bacteria</taxon>
        <taxon>Bacillati</taxon>
        <taxon>Bacillota</taxon>
        <taxon>Tissierellia</taxon>
        <taxon>Tissierellales</taxon>
        <taxon>Peptoniphilaceae</taxon>
        <taxon>Anaerococcus</taxon>
    </lineage>
</organism>
<feature type="repeat" description="TPR" evidence="3">
    <location>
        <begin position="167"/>
        <end position="200"/>
    </location>
</feature>
<dbReference type="PROSITE" id="PS50005">
    <property type="entry name" value="TPR"/>
    <property type="match status" value="1"/>
</dbReference>
<dbReference type="InterPro" id="IPR019734">
    <property type="entry name" value="TPR_rpt"/>
</dbReference>
<keyword evidence="2 3" id="KW-0802">TPR repeat</keyword>
<evidence type="ECO:0000256" key="3">
    <source>
        <dbReference type="PROSITE-ProRule" id="PRU00339"/>
    </source>
</evidence>
<evidence type="ECO:0000256" key="1">
    <source>
        <dbReference type="ARBA" id="ARBA00022737"/>
    </source>
</evidence>
<reference evidence="4 5" key="1">
    <citation type="submission" date="2019-08" db="EMBL/GenBank/DDBJ databases">
        <title>In-depth cultivation of the pig gut microbiome towards novel bacterial diversity and tailored functional studies.</title>
        <authorList>
            <person name="Wylensek D."/>
            <person name="Hitch T.C.A."/>
            <person name="Clavel T."/>
        </authorList>
    </citation>
    <scope>NUCLEOTIDE SEQUENCE [LARGE SCALE GENOMIC DNA]</scope>
    <source>
        <strain evidence="4 5">WCA-380-WT-2B</strain>
    </source>
</reference>
<dbReference type="Pfam" id="PF13181">
    <property type="entry name" value="TPR_8"/>
    <property type="match status" value="1"/>
</dbReference>
<accession>A0A6N7VT75</accession>
<dbReference type="Pfam" id="PF07719">
    <property type="entry name" value="TPR_2"/>
    <property type="match status" value="1"/>
</dbReference>
<dbReference type="PANTHER" id="PTHR45586:SF1">
    <property type="entry name" value="LIPOPOLYSACCHARIDE ASSEMBLY PROTEIN B"/>
    <property type="match status" value="1"/>
</dbReference>
<proteinExistence type="predicted"/>
<name>A0A6N7VT75_9FIRM</name>
<dbReference type="AlphaFoldDB" id="A0A6N7VT75"/>
<sequence length="366" mass="42864">MKKIDQYFLDFTDKLAYIDLKKDSSYELLNKTPLALYTDDMSENIISGDFENRIKLNIILDGLIINLAIDPDFKYKQSYIKILENYLEKIGAYTAQRALKIGNKKPEKALLLLRGGYIINPFDKYNAYNYARALWPKAYEDTKYKDEFIKEALRILQEIILQDEDFPLSYYELGNIYQNLGEYIKARSYYENALRRTEDLDAKDEIRSKISTIFDNAEIEEALYYIGKGNYEKAMGILTRLLSKTKRADAYYYLGVCYQNIGQYENSSLAFENSLDKGGEFRQLYNDYSISLYALDKKIEAIEIINSGLKKYPEDPRMIYNRIQINIDLGNLKKAKEDIDNLETYDDLSDELSRNLQIIKDQFNLN</sequence>
<dbReference type="InterPro" id="IPR051012">
    <property type="entry name" value="CellSynth/LPSAsmb/PSIAsmb"/>
</dbReference>
<keyword evidence="1" id="KW-0677">Repeat</keyword>
<dbReference type="Gene3D" id="1.25.40.10">
    <property type="entry name" value="Tetratricopeptide repeat domain"/>
    <property type="match status" value="2"/>
</dbReference>
<protein>
    <submittedName>
        <fullName evidence="4">Tetratricopeptide repeat protein</fullName>
    </submittedName>
</protein>
<dbReference type="InterPro" id="IPR013105">
    <property type="entry name" value="TPR_2"/>
</dbReference>
<evidence type="ECO:0000313" key="4">
    <source>
        <dbReference type="EMBL" id="MSS78062.1"/>
    </source>
</evidence>
<dbReference type="PANTHER" id="PTHR45586">
    <property type="entry name" value="TPR REPEAT-CONTAINING PROTEIN PA4667"/>
    <property type="match status" value="1"/>
</dbReference>
<gene>
    <name evidence="4" type="ORF">FYJ26_06460</name>
</gene>
<comment type="caution">
    <text evidence="4">The sequence shown here is derived from an EMBL/GenBank/DDBJ whole genome shotgun (WGS) entry which is preliminary data.</text>
</comment>
<keyword evidence="5" id="KW-1185">Reference proteome</keyword>